<dbReference type="EMBL" id="JABCKI010007547">
    <property type="protein sequence ID" value="KAG5633544.1"/>
    <property type="molecule type" value="Genomic_DNA"/>
</dbReference>
<gene>
    <name evidence="1" type="ORF">H0H81_006965</name>
</gene>
<dbReference type="OrthoDB" id="2790258at2759"/>
<evidence type="ECO:0000313" key="2">
    <source>
        <dbReference type="Proteomes" id="UP000717328"/>
    </source>
</evidence>
<dbReference type="Proteomes" id="UP000717328">
    <property type="component" value="Unassembled WGS sequence"/>
</dbReference>
<evidence type="ECO:0008006" key="3">
    <source>
        <dbReference type="Google" id="ProtNLM"/>
    </source>
</evidence>
<name>A0A9P7FMV6_9AGAR</name>
<dbReference type="InterPro" id="IPR012337">
    <property type="entry name" value="RNaseH-like_sf"/>
</dbReference>
<dbReference type="AlphaFoldDB" id="A0A9P7FMV6"/>
<feature type="non-terminal residue" evidence="1">
    <location>
        <position position="276"/>
    </location>
</feature>
<dbReference type="SUPFAM" id="SSF53098">
    <property type="entry name" value="Ribonuclease H-like"/>
    <property type="match status" value="1"/>
</dbReference>
<proteinExistence type="predicted"/>
<evidence type="ECO:0000313" key="1">
    <source>
        <dbReference type="EMBL" id="KAG5633544.1"/>
    </source>
</evidence>
<comment type="caution">
    <text evidence="1">The sequence shown here is derived from an EMBL/GenBank/DDBJ whole genome shotgun (WGS) entry which is preliminary data.</text>
</comment>
<accession>A0A9P7FMV6</accession>
<protein>
    <recommendedName>
        <fullName evidence="3">HAT C-terminal dimerisation domain-containing protein</fullName>
    </recommendedName>
</protein>
<sequence>SGQRIDHFKDTIKLGNEKKWFKDGDKVVRVRNVRTCWDSVFLMGYRFLELRLPLDRFISVTRELEHLKMTPAEWSRLEDIVFVLGLPHAVQITLNAEKTPTLSSIIPQFELFMTSLEELGKATPSLKEITDVGILWATKYYLRMDNSRAYAVAMFINPTTRFSWIEKHWGSVYIRKTKAMLIKMMNDYRARYPLPQASATAKPASVHNDQMYRVAKRLNLASMLDLDTPVLQVETPTTVEEEFDTYTRTLSLRDTDMIKFWDVSIYPNTDDRCNAK</sequence>
<keyword evidence="2" id="KW-1185">Reference proteome</keyword>
<reference evidence="1" key="2">
    <citation type="submission" date="2021-10" db="EMBL/GenBank/DDBJ databases">
        <title>Phylogenomics reveals ancestral predisposition of the termite-cultivated fungus Termitomyces towards a domesticated lifestyle.</title>
        <authorList>
            <person name="Auxier B."/>
            <person name="Grum-Grzhimaylo A."/>
            <person name="Cardenas M.E."/>
            <person name="Lodge J.D."/>
            <person name="Laessoe T."/>
            <person name="Pedersen O."/>
            <person name="Smith M.E."/>
            <person name="Kuyper T.W."/>
            <person name="Franco-Molano E.A."/>
            <person name="Baroni T.J."/>
            <person name="Aanen D.K."/>
        </authorList>
    </citation>
    <scope>NUCLEOTIDE SEQUENCE</scope>
    <source>
        <strain evidence="1">D49</strain>
    </source>
</reference>
<reference evidence="1" key="1">
    <citation type="submission" date="2021-02" db="EMBL/GenBank/DDBJ databases">
        <authorList>
            <person name="Nieuwenhuis M."/>
            <person name="Van De Peppel L.J.J."/>
        </authorList>
    </citation>
    <scope>NUCLEOTIDE SEQUENCE</scope>
    <source>
        <strain evidence="1">D49</strain>
    </source>
</reference>
<organism evidence="1 2">
    <name type="scientific">Sphagnurus paluster</name>
    <dbReference type="NCBI Taxonomy" id="117069"/>
    <lineage>
        <taxon>Eukaryota</taxon>
        <taxon>Fungi</taxon>
        <taxon>Dikarya</taxon>
        <taxon>Basidiomycota</taxon>
        <taxon>Agaricomycotina</taxon>
        <taxon>Agaricomycetes</taxon>
        <taxon>Agaricomycetidae</taxon>
        <taxon>Agaricales</taxon>
        <taxon>Tricholomatineae</taxon>
        <taxon>Lyophyllaceae</taxon>
        <taxon>Sphagnurus</taxon>
    </lineage>
</organism>